<comment type="cofactor">
    <cofactor evidence="1">
        <name>Mg(2+)</name>
        <dbReference type="ChEBI" id="CHEBI:18420"/>
    </cofactor>
</comment>
<evidence type="ECO:0000313" key="8">
    <source>
        <dbReference type="Proteomes" id="UP001211894"/>
    </source>
</evidence>
<comment type="caution">
    <text evidence="7">The sequence shown here is derived from an EMBL/GenBank/DDBJ whole genome shotgun (WGS) entry which is preliminary data.</text>
</comment>
<dbReference type="Proteomes" id="UP001211894">
    <property type="component" value="Unassembled WGS sequence"/>
</dbReference>
<gene>
    <name evidence="7" type="ORF">PJ311_15870</name>
</gene>
<dbReference type="PANTHER" id="PTHR12001:SF69">
    <property type="entry name" value="ALL TRANS-POLYPRENYL-DIPHOSPHATE SYNTHASE PDSS1"/>
    <property type="match status" value="1"/>
</dbReference>
<dbReference type="PANTHER" id="PTHR12001">
    <property type="entry name" value="GERANYLGERANYL PYROPHOSPHATE SYNTHASE"/>
    <property type="match status" value="1"/>
</dbReference>
<dbReference type="SFLD" id="SFLDS00005">
    <property type="entry name" value="Isoprenoid_Synthase_Type_I"/>
    <property type="match status" value="1"/>
</dbReference>
<dbReference type="InterPro" id="IPR000092">
    <property type="entry name" value="Polyprenyl_synt"/>
</dbReference>
<dbReference type="EMBL" id="JAQKAB010000012">
    <property type="protein sequence ID" value="MDA7028051.1"/>
    <property type="molecule type" value="Genomic_DNA"/>
</dbReference>
<dbReference type="Pfam" id="PF00348">
    <property type="entry name" value="polyprenyl_synt"/>
    <property type="match status" value="1"/>
</dbReference>
<keyword evidence="4" id="KW-0479">Metal-binding</keyword>
<dbReference type="CDD" id="cd00867">
    <property type="entry name" value="Trans_IPPS"/>
    <property type="match status" value="1"/>
</dbReference>
<evidence type="ECO:0000256" key="2">
    <source>
        <dbReference type="ARBA" id="ARBA00006706"/>
    </source>
</evidence>
<keyword evidence="5" id="KW-0460">Magnesium</keyword>
<dbReference type="SFLD" id="SFLDG01211">
    <property type="entry name" value="Competence_Regulatory_Protein"/>
    <property type="match status" value="1"/>
</dbReference>
<evidence type="ECO:0000256" key="1">
    <source>
        <dbReference type="ARBA" id="ARBA00001946"/>
    </source>
</evidence>
<evidence type="ECO:0000313" key="7">
    <source>
        <dbReference type="EMBL" id="MDA7028051.1"/>
    </source>
</evidence>
<organism evidence="7 8">
    <name type="scientific">Bacillus changyiensis</name>
    <dbReference type="NCBI Taxonomy" id="3004103"/>
    <lineage>
        <taxon>Bacteria</taxon>
        <taxon>Bacillati</taxon>
        <taxon>Bacillota</taxon>
        <taxon>Bacilli</taxon>
        <taxon>Bacillales</taxon>
        <taxon>Bacillaceae</taxon>
        <taxon>Bacillus</taxon>
    </lineage>
</organism>
<protein>
    <submittedName>
        <fullName evidence="7">Polyprenyl synthetase family protein</fullName>
    </submittedName>
</protein>
<evidence type="ECO:0000256" key="6">
    <source>
        <dbReference type="RuleBase" id="RU004466"/>
    </source>
</evidence>
<comment type="similarity">
    <text evidence="2 6">Belongs to the FPP/GGPP synthase family.</text>
</comment>
<evidence type="ECO:0000256" key="5">
    <source>
        <dbReference type="ARBA" id="ARBA00022842"/>
    </source>
</evidence>
<evidence type="ECO:0000256" key="4">
    <source>
        <dbReference type="ARBA" id="ARBA00022723"/>
    </source>
</evidence>
<proteinExistence type="inferred from homology"/>
<name>A0ABT4X702_9BACI</name>
<dbReference type="Gene3D" id="1.10.600.10">
    <property type="entry name" value="Farnesyl Diphosphate Synthase"/>
    <property type="match status" value="1"/>
</dbReference>
<keyword evidence="8" id="KW-1185">Reference proteome</keyword>
<keyword evidence="3 6" id="KW-0808">Transferase</keyword>
<sequence>MHDLLNIHIANYDLNQVLHCFVEAKNHFYFCELAFYHYKSFGGTDIQAIETLAAGIELLILSFDIFDDLEDEDSLEAPWMKTNHSVALNAATALYTLSIKIISSISNEPLFFQKLMEYTLQSMQGQHDDLTNQPSTEDECLDMIKRKSGSLTALPCVLGTMLANGEFNLTVESYAYQLGIASQIENDYKALFSDSNSDISKKKRTLAYLYLTRKFNQASINLLKKFETEDKISNQEIQCYKAELQAAGVTQYMHVMHQLAIQKFKKEMAKLGERKELADFILSRLEGE</sequence>
<dbReference type="SUPFAM" id="SSF48576">
    <property type="entry name" value="Terpenoid synthases"/>
    <property type="match status" value="1"/>
</dbReference>
<dbReference type="InterPro" id="IPR033965">
    <property type="entry name" value="ComQ"/>
</dbReference>
<reference evidence="7 8" key="1">
    <citation type="submission" date="2023-01" db="EMBL/GenBank/DDBJ databases">
        <title>Bacillus changyiensis sp. nov., isolated from a coastal deposit.</title>
        <authorList>
            <person name="Xiao G."/>
            <person name="Lai Q."/>
            <person name="Hu Z."/>
            <person name="Shao Z."/>
        </authorList>
    </citation>
    <scope>NUCLEOTIDE SEQUENCE [LARGE SCALE GENOMIC DNA]</scope>
    <source>
        <strain evidence="7 8">CLL-7-23</strain>
    </source>
</reference>
<evidence type="ECO:0000256" key="3">
    <source>
        <dbReference type="ARBA" id="ARBA00022679"/>
    </source>
</evidence>
<accession>A0ABT4X702</accession>
<dbReference type="RefSeq" id="WP_271341951.1">
    <property type="nucleotide sequence ID" value="NZ_JAQKAB010000012.1"/>
</dbReference>
<dbReference type="InterPro" id="IPR008949">
    <property type="entry name" value="Isoprenoid_synthase_dom_sf"/>
</dbReference>